<reference evidence="1 2" key="1">
    <citation type="submission" date="2017-08" db="EMBL/GenBank/DDBJ databases">
        <authorList>
            <person name="de Groot N.N."/>
        </authorList>
    </citation>
    <scope>NUCLEOTIDE SEQUENCE [LARGE SCALE GENOMIC DNA]</scope>
    <source>
        <strain evidence="1 2">JC85</strain>
    </source>
</reference>
<accession>A0A285U0Q7</accession>
<sequence>MRLKSEIFASALVRNVFARGDFAAIERKGASDGGAIFIRQSFRDGTETLYAPAPQSFFDDDDGSRRLFERRLHNSAREDVTAALERELRFDPDLWIVALEADDIGDLIDLAETDEKKIDPKDSLFRR</sequence>
<dbReference type="OrthoDB" id="9809136at2"/>
<dbReference type="Proteomes" id="UP000219167">
    <property type="component" value="Unassembled WGS sequence"/>
</dbReference>
<gene>
    <name evidence="1" type="ORF">SAMN05892877_101394</name>
</gene>
<protein>
    <recommendedName>
        <fullName evidence="3">DUF1491 family protein</fullName>
    </recommendedName>
</protein>
<proteinExistence type="predicted"/>
<dbReference type="Gene3D" id="3.40.1530.20">
    <property type="entry name" value="Protein of unknown function (DUF1491)"/>
    <property type="match status" value="1"/>
</dbReference>
<evidence type="ECO:0000313" key="2">
    <source>
        <dbReference type="Proteomes" id="UP000219167"/>
    </source>
</evidence>
<dbReference type="EMBL" id="OBQD01000001">
    <property type="protein sequence ID" value="SOC35514.1"/>
    <property type="molecule type" value="Genomic_DNA"/>
</dbReference>
<evidence type="ECO:0008006" key="3">
    <source>
        <dbReference type="Google" id="ProtNLM"/>
    </source>
</evidence>
<evidence type="ECO:0000313" key="1">
    <source>
        <dbReference type="EMBL" id="SOC35514.1"/>
    </source>
</evidence>
<name>A0A285U0Q7_9HYPH</name>
<keyword evidence="2" id="KW-1185">Reference proteome</keyword>
<organism evidence="1 2">
    <name type="scientific">Rhizobium subbaraonis</name>
    <dbReference type="NCBI Taxonomy" id="908946"/>
    <lineage>
        <taxon>Bacteria</taxon>
        <taxon>Pseudomonadati</taxon>
        <taxon>Pseudomonadota</taxon>
        <taxon>Alphaproteobacteria</taxon>
        <taxon>Hyphomicrobiales</taxon>
        <taxon>Rhizobiaceae</taxon>
        <taxon>Rhizobium/Agrobacterium group</taxon>
        <taxon>Rhizobium</taxon>
    </lineage>
</organism>
<dbReference type="RefSeq" id="WP_097135896.1">
    <property type="nucleotide sequence ID" value="NZ_OBQD01000001.1"/>
</dbReference>
<dbReference type="AlphaFoldDB" id="A0A285U0Q7"/>
<dbReference type="InterPro" id="IPR009964">
    <property type="entry name" value="DUF1491"/>
</dbReference>
<dbReference type="Pfam" id="PF07372">
    <property type="entry name" value="DUF1491"/>
    <property type="match status" value="1"/>
</dbReference>